<name>A0AA37D0T5_AERCA</name>
<dbReference type="EMBL" id="BPNL01000094">
    <property type="protein sequence ID" value="GJA56766.1"/>
    <property type="molecule type" value="Genomic_DNA"/>
</dbReference>
<proteinExistence type="predicted"/>
<sequence length="89" mass="9529">MKTAIKNIAITMAYEFQLSLLNVDGFELGELSSPSLTVVVFIVQNTMQPASVNPPEINNAYSSLPNDAIAPPSAGPVIFAALFIIFSKE</sequence>
<comment type="caution">
    <text evidence="2">The sequence shown here is derived from an EMBL/GenBank/DDBJ whole genome shotgun (WGS) entry which is preliminary data.</text>
</comment>
<evidence type="ECO:0000313" key="3">
    <source>
        <dbReference type="Proteomes" id="UP000886934"/>
    </source>
</evidence>
<accession>A0AA37D0T5</accession>
<dbReference type="Proteomes" id="UP000886934">
    <property type="component" value="Unassembled WGS sequence"/>
</dbReference>
<reference evidence="2" key="1">
    <citation type="submission" date="2021-07" db="EMBL/GenBank/DDBJ databases">
        <title>Draft genome sequence of carbapenem-resistant Aeromonas spp. in Japan.</title>
        <authorList>
            <person name="Maehana S."/>
            <person name="Suzuki M."/>
            <person name="Kitasato H."/>
        </authorList>
    </citation>
    <scope>NUCLEOTIDE SEQUENCE</scope>
    <source>
        <strain evidence="1">KAM348</strain>
        <strain evidence="2">KAM351</strain>
    </source>
</reference>
<evidence type="ECO:0000313" key="1">
    <source>
        <dbReference type="EMBL" id="GJA56766.1"/>
    </source>
</evidence>
<evidence type="ECO:0000313" key="2">
    <source>
        <dbReference type="EMBL" id="GJA65595.1"/>
    </source>
</evidence>
<dbReference type="AlphaFoldDB" id="A0AA37D0T5"/>
<dbReference type="EMBL" id="BPNN01000105">
    <property type="protein sequence ID" value="GJA65595.1"/>
    <property type="molecule type" value="Genomic_DNA"/>
</dbReference>
<organism evidence="2 3">
    <name type="scientific">Aeromonas caviae</name>
    <name type="common">Aeromonas punctata</name>
    <dbReference type="NCBI Taxonomy" id="648"/>
    <lineage>
        <taxon>Bacteria</taxon>
        <taxon>Pseudomonadati</taxon>
        <taxon>Pseudomonadota</taxon>
        <taxon>Gammaproteobacteria</taxon>
        <taxon>Aeromonadales</taxon>
        <taxon>Aeromonadaceae</taxon>
        <taxon>Aeromonas</taxon>
    </lineage>
</organism>
<dbReference type="Proteomes" id="UP000887009">
    <property type="component" value="Unassembled WGS sequence"/>
</dbReference>
<gene>
    <name evidence="1" type="ORF">KAM348_41890</name>
    <name evidence="2" type="ORF">KAM351_42060</name>
</gene>
<protein>
    <submittedName>
        <fullName evidence="2">Uncharacterized protein</fullName>
    </submittedName>
</protein>